<protein>
    <submittedName>
        <fullName evidence="1">Uncharacterized protein</fullName>
    </submittedName>
</protein>
<dbReference type="OrthoDB" id="5667at2759"/>
<evidence type="ECO:0000313" key="1">
    <source>
        <dbReference type="EMBL" id="ENN82276.1"/>
    </source>
</evidence>
<name>N6UNI5_DENPD</name>
<proteinExistence type="predicted"/>
<dbReference type="HOGENOM" id="CLU_2308857_0_0_1"/>
<gene>
    <name evidence="1" type="ORF">YQE_01347</name>
</gene>
<sequence>MSLGAKNITFLGRPAWENEIYVRYKGRPRDILPKIIPYGITGIKIERKIRDSTNSYPICLHSQTFLIMLCVVAWSIEYCILYCRTRTGESEKSDTDTTNT</sequence>
<accession>N6UNI5</accession>
<dbReference type="EMBL" id="KB739415">
    <property type="protein sequence ID" value="ENN82276.1"/>
    <property type="molecule type" value="Genomic_DNA"/>
</dbReference>
<reference evidence="1" key="1">
    <citation type="journal article" date="2013" name="Genome Biol.">
        <title>Draft genome of the mountain pine beetle, Dendroctonus ponderosae Hopkins, a major forest pest.</title>
        <authorList>
            <person name="Keeling C.I."/>
            <person name="Yuen M.M."/>
            <person name="Liao N.Y."/>
            <person name="Docking T.R."/>
            <person name="Chan S.K."/>
            <person name="Taylor G.A."/>
            <person name="Palmquist D.L."/>
            <person name="Jackman S.D."/>
            <person name="Nguyen A."/>
            <person name="Li M."/>
            <person name="Henderson H."/>
            <person name="Janes J.K."/>
            <person name="Zhao Y."/>
            <person name="Pandoh P."/>
            <person name="Moore R."/>
            <person name="Sperling F.A."/>
            <person name="Huber D.P."/>
            <person name="Birol I."/>
            <person name="Jones S.J."/>
            <person name="Bohlmann J."/>
        </authorList>
    </citation>
    <scope>NUCLEOTIDE SEQUENCE</scope>
</reference>
<feature type="non-terminal residue" evidence="1">
    <location>
        <position position="1"/>
    </location>
</feature>
<dbReference type="AlphaFoldDB" id="N6UNI5"/>
<organism evidence="1">
    <name type="scientific">Dendroctonus ponderosae</name>
    <name type="common">Mountain pine beetle</name>
    <dbReference type="NCBI Taxonomy" id="77166"/>
    <lineage>
        <taxon>Eukaryota</taxon>
        <taxon>Metazoa</taxon>
        <taxon>Ecdysozoa</taxon>
        <taxon>Arthropoda</taxon>
        <taxon>Hexapoda</taxon>
        <taxon>Insecta</taxon>
        <taxon>Pterygota</taxon>
        <taxon>Neoptera</taxon>
        <taxon>Endopterygota</taxon>
        <taxon>Coleoptera</taxon>
        <taxon>Polyphaga</taxon>
        <taxon>Cucujiformia</taxon>
        <taxon>Curculionidae</taxon>
        <taxon>Scolytinae</taxon>
        <taxon>Dendroctonus</taxon>
    </lineage>
</organism>